<dbReference type="RefSeq" id="XP_009527528.1">
    <property type="nucleotide sequence ID" value="XM_009529233.1"/>
</dbReference>
<dbReference type="PANTHER" id="PTHR46586">
    <property type="entry name" value="ANKYRIN REPEAT-CONTAINING PROTEIN"/>
    <property type="match status" value="1"/>
</dbReference>
<dbReference type="SMR" id="G4ZF39"/>
<protein>
    <recommendedName>
        <fullName evidence="3">Ankyrin repeat protein</fullName>
    </recommendedName>
</protein>
<dbReference type="Proteomes" id="UP000002640">
    <property type="component" value="Unassembled WGS sequence"/>
</dbReference>
<evidence type="ECO:0000313" key="2">
    <source>
        <dbReference type="Proteomes" id="UP000002640"/>
    </source>
</evidence>
<dbReference type="InterPro" id="IPR036770">
    <property type="entry name" value="Ankyrin_rpt-contain_sf"/>
</dbReference>
<name>G4ZF39_PHYSP</name>
<reference evidence="1 2" key="1">
    <citation type="journal article" date="2006" name="Science">
        <title>Phytophthora genome sequences uncover evolutionary origins and mechanisms of pathogenesis.</title>
        <authorList>
            <person name="Tyler B.M."/>
            <person name="Tripathy S."/>
            <person name="Zhang X."/>
            <person name="Dehal P."/>
            <person name="Jiang R.H."/>
            <person name="Aerts A."/>
            <person name="Arredondo F.D."/>
            <person name="Baxter L."/>
            <person name="Bensasson D."/>
            <person name="Beynon J.L."/>
            <person name="Chapman J."/>
            <person name="Damasceno C.M."/>
            <person name="Dorrance A.E."/>
            <person name="Dou D."/>
            <person name="Dickerman A.W."/>
            <person name="Dubchak I.L."/>
            <person name="Garbelotto M."/>
            <person name="Gijzen M."/>
            <person name="Gordon S.G."/>
            <person name="Govers F."/>
            <person name="Grunwald N.J."/>
            <person name="Huang W."/>
            <person name="Ivors K.L."/>
            <person name="Jones R.W."/>
            <person name="Kamoun S."/>
            <person name="Krampis K."/>
            <person name="Lamour K.H."/>
            <person name="Lee M.K."/>
            <person name="McDonald W.H."/>
            <person name="Medina M."/>
            <person name="Meijer H.J."/>
            <person name="Nordberg E.K."/>
            <person name="Maclean D.J."/>
            <person name="Ospina-Giraldo M.D."/>
            <person name="Morris P.F."/>
            <person name="Phuntumart V."/>
            <person name="Putnam N.H."/>
            <person name="Rash S."/>
            <person name="Rose J.K."/>
            <person name="Sakihama Y."/>
            <person name="Salamov A.A."/>
            <person name="Savidor A."/>
            <person name="Scheuring C.F."/>
            <person name="Smith B.M."/>
            <person name="Sobral B.W."/>
            <person name="Terry A."/>
            <person name="Torto-Alalibo T.A."/>
            <person name="Win J."/>
            <person name="Xu Z."/>
            <person name="Zhang H."/>
            <person name="Grigoriev I.V."/>
            <person name="Rokhsar D.S."/>
            <person name="Boore J.L."/>
        </authorList>
    </citation>
    <scope>NUCLEOTIDE SEQUENCE [LARGE SCALE GENOMIC DNA]</scope>
    <source>
        <strain evidence="1 2">P6497</strain>
    </source>
</reference>
<evidence type="ECO:0000313" key="1">
    <source>
        <dbReference type="EMBL" id="EGZ18470.1"/>
    </source>
</evidence>
<dbReference type="PANTHER" id="PTHR46586:SF3">
    <property type="entry name" value="ANKYRIN REPEAT-CONTAINING PROTEIN"/>
    <property type="match status" value="1"/>
</dbReference>
<dbReference type="GeneID" id="20641953"/>
<dbReference type="AlphaFoldDB" id="G4ZF39"/>
<dbReference type="InterPro" id="IPR052050">
    <property type="entry name" value="SecEffector_AnkRepeat"/>
</dbReference>
<sequence>METLDTLLMQPMEAIAEAARRKDMQWLNELLKRYGYTLHSAAILAAGDGNAAAVENLLPLCCDVESDDDDGETFEVLHEMATTAARLGHSEVYGYYEEPEDISSEALYLAIQGGHTAIVNFLLYEAYKIWDLRKALELAIDTGLLTAVAPIIETYMKNNSVTMERMFVELAEMGYKRSVRYLYNQGHNDPEMIGKAFGAAVGNDEIGVLELLLNTGRVASSAFDKGLETAAHEGSTRVVVLLYSKERAAAASVWRAFERAGCVAVSIFLYEHESFPAASVVAAFHNAAQEGWHHDYYHIPTELIVEKFAGAKWSSRGMAALCGEERIPKETMSEIFEKAIKNGHAEQVEQLANRLASGLRRPKTDKMRVVFVMACSPYTLLYADIETNSVAEDVKMKIQTRLSQLQKVAQALPRDASAHVALNVIVALKKGDTTRIESLLTKEIDSEKTFEDLFPFVGFSGDALRVSIERDADMSKLRNLLQRDARVKDHSTIRLVLAKLRGSWLKIKSDDAIMLDLGDVTKDMMELIHSQELHLEERVDQVFGLEPPRGCTHVLVVVPHLPLRKALPGVLSKYRIQRYWNDFGCILRTLRPAKGKPVALNWVKWHDIKSKYDLDTYHETSRPVRDDCLEQVKAKLTKSLDLLKGAETNEEMSWAIFSLLLAIVSSENLSVKISGNRYIENPDGRLNVGGQLDFVLSSDSHDVCLMQSPAAVQHALAADPTSEELSDLFQYEGELKTGLA</sequence>
<gene>
    <name evidence="1" type="ORF">PHYSODRAFT_301124</name>
</gene>
<proteinExistence type="predicted"/>
<dbReference type="InParanoid" id="G4ZF39"/>
<dbReference type="Gene3D" id="1.25.40.20">
    <property type="entry name" value="Ankyrin repeat-containing domain"/>
    <property type="match status" value="1"/>
</dbReference>
<accession>G4ZF39</accession>
<organism evidence="1 2">
    <name type="scientific">Phytophthora sojae (strain P6497)</name>
    <name type="common">Soybean stem and root rot agent</name>
    <name type="synonym">Phytophthora megasperma f. sp. glycines</name>
    <dbReference type="NCBI Taxonomy" id="1094619"/>
    <lineage>
        <taxon>Eukaryota</taxon>
        <taxon>Sar</taxon>
        <taxon>Stramenopiles</taxon>
        <taxon>Oomycota</taxon>
        <taxon>Peronosporomycetes</taxon>
        <taxon>Peronosporales</taxon>
        <taxon>Peronosporaceae</taxon>
        <taxon>Phytophthora</taxon>
    </lineage>
</organism>
<evidence type="ECO:0008006" key="3">
    <source>
        <dbReference type="Google" id="ProtNLM"/>
    </source>
</evidence>
<dbReference type="SUPFAM" id="SSF48403">
    <property type="entry name" value="Ankyrin repeat"/>
    <property type="match status" value="1"/>
</dbReference>
<dbReference type="KEGG" id="psoj:PHYSODRAFT_301124"/>
<keyword evidence="2" id="KW-1185">Reference proteome</keyword>
<dbReference type="EMBL" id="JH159154">
    <property type="protein sequence ID" value="EGZ18470.1"/>
    <property type="molecule type" value="Genomic_DNA"/>
</dbReference>